<name>A0A401PH82_SCYTO</name>
<dbReference type="Pfam" id="PF03803">
    <property type="entry name" value="Scramblase"/>
    <property type="match status" value="1"/>
</dbReference>
<evidence type="ECO:0000256" key="2">
    <source>
        <dbReference type="RuleBase" id="RU363116"/>
    </source>
</evidence>
<dbReference type="EMBL" id="BFAA01000480">
    <property type="protein sequence ID" value="GCB72490.1"/>
    <property type="molecule type" value="Genomic_DNA"/>
</dbReference>
<dbReference type="Proteomes" id="UP000288216">
    <property type="component" value="Unassembled WGS sequence"/>
</dbReference>
<comment type="similarity">
    <text evidence="1 2">Belongs to the phospholipid scramblase family.</text>
</comment>
<dbReference type="OrthoDB" id="191150at2759"/>
<keyword evidence="2" id="KW-0449">Lipoprotein</keyword>
<organism evidence="3 4">
    <name type="scientific">Scyliorhinus torazame</name>
    <name type="common">Cloudy catshark</name>
    <name type="synonym">Catulus torazame</name>
    <dbReference type="NCBI Taxonomy" id="75743"/>
    <lineage>
        <taxon>Eukaryota</taxon>
        <taxon>Metazoa</taxon>
        <taxon>Chordata</taxon>
        <taxon>Craniata</taxon>
        <taxon>Vertebrata</taxon>
        <taxon>Chondrichthyes</taxon>
        <taxon>Elasmobranchii</taxon>
        <taxon>Galeomorphii</taxon>
        <taxon>Galeoidea</taxon>
        <taxon>Carcharhiniformes</taxon>
        <taxon>Scyliorhinidae</taxon>
        <taxon>Scyliorhinus</taxon>
    </lineage>
</organism>
<dbReference type="GO" id="GO:0005886">
    <property type="term" value="C:plasma membrane"/>
    <property type="evidence" value="ECO:0007669"/>
    <property type="project" value="TreeGrafter"/>
</dbReference>
<gene>
    <name evidence="3" type="ORF">scyTo_0002019</name>
</gene>
<sequence length="260" mass="28405">MAAQGPYSYPAYGNTAPTYPPIQHVPDPYPPPLNPYGVPPAGYAGPYAPQPGYAVYPPPSAPMLTHQAVGPPPQPQVQWMQTPAPNSNCPPGLEYLTTIDQLLVHQIVELVEALTGFETKNKYELKNSLGQRVYYAVEDSEFCNRLCCGSNRAFVIKILDNVGHIIMHLVRPLGCGSCCCPCCLHQVVSLDESSIVGKISKQWSGIIRECLTDTDNFGIQFPMDLDVKIKAVLLGACLLVDFMYFEKSSGGAHGGAWRMF</sequence>
<dbReference type="PANTHER" id="PTHR23248:SF9">
    <property type="entry name" value="PHOSPHOLIPID SCRAMBLASE"/>
    <property type="match status" value="1"/>
</dbReference>
<accession>A0A401PH82</accession>
<dbReference type="STRING" id="75743.A0A401PH82"/>
<comment type="cofactor">
    <cofactor evidence="2">
        <name>Ca(2+)</name>
        <dbReference type="ChEBI" id="CHEBI:29108"/>
    </cofactor>
</comment>
<dbReference type="GO" id="GO:0017128">
    <property type="term" value="F:phospholipid scramblase activity"/>
    <property type="evidence" value="ECO:0007669"/>
    <property type="project" value="InterPro"/>
</dbReference>
<evidence type="ECO:0000313" key="3">
    <source>
        <dbReference type="EMBL" id="GCB72490.1"/>
    </source>
</evidence>
<dbReference type="OMA" id="DSEFCNR"/>
<dbReference type="AlphaFoldDB" id="A0A401PH82"/>
<keyword evidence="2" id="KW-0564">Palmitate</keyword>
<proteinExistence type="inferred from homology"/>
<keyword evidence="4" id="KW-1185">Reference proteome</keyword>
<comment type="caution">
    <text evidence="3">The sequence shown here is derived from an EMBL/GenBank/DDBJ whole genome shotgun (WGS) entry which is preliminary data.</text>
</comment>
<evidence type="ECO:0000256" key="1">
    <source>
        <dbReference type="ARBA" id="ARBA00005350"/>
    </source>
</evidence>
<dbReference type="InterPro" id="IPR005552">
    <property type="entry name" value="Scramblase"/>
</dbReference>
<reference evidence="3 4" key="1">
    <citation type="journal article" date="2018" name="Nat. Ecol. Evol.">
        <title>Shark genomes provide insights into elasmobranch evolution and the origin of vertebrates.</title>
        <authorList>
            <person name="Hara Y"/>
            <person name="Yamaguchi K"/>
            <person name="Onimaru K"/>
            <person name="Kadota M"/>
            <person name="Koyanagi M"/>
            <person name="Keeley SD"/>
            <person name="Tatsumi K"/>
            <person name="Tanaka K"/>
            <person name="Motone F"/>
            <person name="Kageyama Y"/>
            <person name="Nozu R"/>
            <person name="Adachi N"/>
            <person name="Nishimura O"/>
            <person name="Nakagawa R"/>
            <person name="Tanegashima C"/>
            <person name="Kiyatake I"/>
            <person name="Matsumoto R"/>
            <person name="Murakumo K"/>
            <person name="Nishida K"/>
            <person name="Terakita A"/>
            <person name="Kuratani S"/>
            <person name="Sato K"/>
            <person name="Hyodo S Kuraku.S."/>
        </authorList>
    </citation>
    <scope>NUCLEOTIDE SEQUENCE [LARGE SCALE GENOMIC DNA]</scope>
</reference>
<evidence type="ECO:0000313" key="4">
    <source>
        <dbReference type="Proteomes" id="UP000288216"/>
    </source>
</evidence>
<keyword evidence="2" id="KW-0106">Calcium</keyword>
<protein>
    <recommendedName>
        <fullName evidence="2">Phospholipid scramblase</fullName>
    </recommendedName>
</protein>
<comment type="function">
    <text evidence="2">May mediate accelerated ATP-independent bidirectional transbilayer migration of phospholipids upon binding calcium ions that results in a loss of phospholipid asymmetry in the plasma membrane.</text>
</comment>
<dbReference type="PANTHER" id="PTHR23248">
    <property type="entry name" value="PHOSPHOLIPID SCRAMBLASE-RELATED"/>
    <property type="match status" value="1"/>
</dbReference>